<evidence type="ECO:0000259" key="5">
    <source>
        <dbReference type="PROSITE" id="PS50111"/>
    </source>
</evidence>
<dbReference type="InterPro" id="IPR004089">
    <property type="entry name" value="MCPsignal_dom"/>
</dbReference>
<dbReference type="SUPFAM" id="SSF58104">
    <property type="entry name" value="Methyl-accepting chemotaxis protein (MCP) signaling domain"/>
    <property type="match status" value="1"/>
</dbReference>
<proteinExistence type="inferred from homology"/>
<keyword evidence="1 3" id="KW-0807">Transducer</keyword>
<dbReference type="PANTHER" id="PTHR32089:SF112">
    <property type="entry name" value="LYSOZYME-LIKE PROTEIN-RELATED"/>
    <property type="match status" value="1"/>
</dbReference>
<reference evidence="7" key="1">
    <citation type="journal article" date="2008" name="Genome Res.">
        <title>The genome of Pelotomaculum thermopropionicum reveals niche-associated evolution in anaerobic microbiota.</title>
        <authorList>
            <person name="Kosaka T."/>
            <person name="Kato S."/>
            <person name="Shimoyama T."/>
            <person name="Ishii S."/>
            <person name="Abe T."/>
            <person name="Watanabe K."/>
        </authorList>
    </citation>
    <scope>NUCLEOTIDE SEQUENCE [LARGE SCALE GENOMIC DNA]</scope>
    <source>
        <strain evidence="7">DSM 13744 / JCM 10971 / SI</strain>
    </source>
</reference>
<gene>
    <name evidence="6" type="primary">Tar</name>
    <name evidence="6" type="ordered locus">PTH_2854</name>
</gene>
<evidence type="ECO:0000256" key="3">
    <source>
        <dbReference type="PROSITE-ProRule" id="PRU00284"/>
    </source>
</evidence>
<feature type="transmembrane region" description="Helical" evidence="4">
    <location>
        <begin position="35"/>
        <end position="56"/>
    </location>
</feature>
<accession>A5CYB1</accession>
<keyword evidence="4" id="KW-0472">Membrane</keyword>
<keyword evidence="7" id="KW-1185">Reference proteome</keyword>
<dbReference type="eggNOG" id="COG0840">
    <property type="taxonomic scope" value="Bacteria"/>
</dbReference>
<dbReference type="PROSITE" id="PS50111">
    <property type="entry name" value="CHEMOTAXIS_TRANSDUC_2"/>
    <property type="match status" value="1"/>
</dbReference>
<dbReference type="GO" id="GO:0006935">
    <property type="term" value="P:chemotaxis"/>
    <property type="evidence" value="ECO:0007669"/>
    <property type="project" value="InterPro"/>
</dbReference>
<evidence type="ECO:0000256" key="1">
    <source>
        <dbReference type="ARBA" id="ARBA00023224"/>
    </source>
</evidence>
<dbReference type="Pfam" id="PF00015">
    <property type="entry name" value="MCPsignal"/>
    <property type="match status" value="1"/>
</dbReference>
<dbReference type="PRINTS" id="PR00260">
    <property type="entry name" value="CHEMTRNSDUCR"/>
</dbReference>
<dbReference type="STRING" id="370438.PTH_2854"/>
<dbReference type="Gene3D" id="1.10.287.950">
    <property type="entry name" value="Methyl-accepting chemotaxis protein"/>
    <property type="match status" value="1"/>
</dbReference>
<evidence type="ECO:0000256" key="4">
    <source>
        <dbReference type="SAM" id="Phobius"/>
    </source>
</evidence>
<comment type="similarity">
    <text evidence="2">Belongs to the methyl-accepting chemotaxis (MCP) protein family.</text>
</comment>
<evidence type="ECO:0000313" key="7">
    <source>
        <dbReference type="Proteomes" id="UP000006556"/>
    </source>
</evidence>
<keyword evidence="4" id="KW-0812">Transmembrane</keyword>
<name>A5CYB1_PELTS</name>
<dbReference type="GO" id="GO:0016020">
    <property type="term" value="C:membrane"/>
    <property type="evidence" value="ECO:0007669"/>
    <property type="project" value="InterPro"/>
</dbReference>
<feature type="domain" description="Methyl-accepting transducer" evidence="5">
    <location>
        <begin position="114"/>
        <end position="357"/>
    </location>
</feature>
<dbReference type="SMART" id="SM00283">
    <property type="entry name" value="MA"/>
    <property type="match status" value="1"/>
</dbReference>
<evidence type="ECO:0000256" key="2">
    <source>
        <dbReference type="ARBA" id="ARBA00029447"/>
    </source>
</evidence>
<protein>
    <submittedName>
        <fullName evidence="6">Methyl-accepting chemotaxis protein</fullName>
    </submittedName>
</protein>
<dbReference type="InterPro" id="IPR004090">
    <property type="entry name" value="Chemotax_Me-accpt_rcpt"/>
</dbReference>
<dbReference type="GO" id="GO:0007165">
    <property type="term" value="P:signal transduction"/>
    <property type="evidence" value="ECO:0007669"/>
    <property type="project" value="UniProtKB-KW"/>
</dbReference>
<dbReference type="KEGG" id="pth:PTH_2854"/>
<dbReference type="AlphaFoldDB" id="A5CYB1"/>
<dbReference type="PANTHER" id="PTHR32089">
    <property type="entry name" value="METHYL-ACCEPTING CHEMOTAXIS PROTEIN MCPB"/>
    <property type="match status" value="1"/>
</dbReference>
<dbReference type="GO" id="GO:0004888">
    <property type="term" value="F:transmembrane signaling receptor activity"/>
    <property type="evidence" value="ECO:0007669"/>
    <property type="project" value="InterPro"/>
</dbReference>
<keyword evidence="4" id="KW-1133">Transmembrane helix</keyword>
<dbReference type="Proteomes" id="UP000006556">
    <property type="component" value="Chromosome"/>
</dbReference>
<sequence>MATVKARLTAFGFGAGLLLSLTVIASYYINGRNVYVLAGGALAGAALGTVLFYLLAGSLSKAISGLIEYSDEIVKGNLTLAADTRAMGEFSTLGLNLEKICKGMIAYFSRSLENIKTLDQAGSLISESTEKISRGTQEQAGQVQQLLRSVEEFAASARLSADEAEGAAQLAASTDRAARLGGEALEKVVEGMNTINKRISELGENSARIGQIISVIEDIAAQTNLLALNAAIEAARAGEHGRGFAVVAEEVRQLAESSGSATQEIGSLVATIQQGTVGAVEAVEQGINLTGNAGESFRSIQELVAQTLSLIQDLAESARKQAATSEALVGSAEAIAAVTEEAAASAEETAAVAQELPVLSKKIKNTVSVFKIN</sequence>
<evidence type="ECO:0000313" key="6">
    <source>
        <dbReference type="EMBL" id="BAF61035.1"/>
    </source>
</evidence>
<dbReference type="EMBL" id="AP009389">
    <property type="protein sequence ID" value="BAF61035.1"/>
    <property type="molecule type" value="Genomic_DNA"/>
</dbReference>
<dbReference type="HOGENOM" id="CLU_000445_107_18_9"/>
<organism evidence="6 7">
    <name type="scientific">Pelotomaculum thermopropionicum (strain DSM 13744 / JCM 10971 / SI)</name>
    <dbReference type="NCBI Taxonomy" id="370438"/>
    <lineage>
        <taxon>Bacteria</taxon>
        <taxon>Bacillati</taxon>
        <taxon>Bacillota</taxon>
        <taxon>Clostridia</taxon>
        <taxon>Eubacteriales</taxon>
        <taxon>Desulfotomaculaceae</taxon>
        <taxon>Pelotomaculum</taxon>
    </lineage>
</organism>